<keyword evidence="3" id="KW-1185">Reference proteome</keyword>
<proteinExistence type="predicted"/>
<gene>
    <name evidence="2" type="ORF">SAMN06295920_103154</name>
</gene>
<evidence type="ECO:0000313" key="3">
    <source>
        <dbReference type="Proteomes" id="UP000189818"/>
    </source>
</evidence>
<organism evidence="2 3">
    <name type="scientific">Rhizorhabdus histidinilytica</name>
    <dbReference type="NCBI Taxonomy" id="439228"/>
    <lineage>
        <taxon>Bacteria</taxon>
        <taxon>Pseudomonadati</taxon>
        <taxon>Pseudomonadota</taxon>
        <taxon>Alphaproteobacteria</taxon>
        <taxon>Sphingomonadales</taxon>
        <taxon>Sphingomonadaceae</taxon>
        <taxon>Rhizorhabdus</taxon>
    </lineage>
</organism>
<reference evidence="3" key="1">
    <citation type="submission" date="2017-02" db="EMBL/GenBank/DDBJ databases">
        <authorList>
            <person name="Varghese N."/>
            <person name="Submissions S."/>
        </authorList>
    </citation>
    <scope>NUCLEOTIDE SEQUENCE [LARGE SCALE GENOMIC DNA]</scope>
    <source>
        <strain evidence="3">UM2</strain>
    </source>
</reference>
<evidence type="ECO:0000256" key="1">
    <source>
        <dbReference type="SAM" id="MobiDB-lite"/>
    </source>
</evidence>
<protein>
    <submittedName>
        <fullName evidence="2">Uncharacterized protein</fullName>
    </submittedName>
</protein>
<accession>A0A1T5BNI3</accession>
<sequence length="217" mass="25291">MAAQSTTTRKTTVRRKRTPDTGLLRPYRPRPADFREVYVRMGWEGLDEHFRTNWRCIRRWIIEQIAEDEAMGRIHLKAARTNWLAEHGERIRRQELRGSRRSDYVAGRRLRPTRVFDWGNIPPRAQMNLVLEEDMHGFTPPRPTRPMRVSDHARVRYLERVKGVDIEKLDAEILSPAMSLADDMGGGKVIMKTGHKAVVRDGVIVTVESKSERRKGR</sequence>
<evidence type="ECO:0000313" key="2">
    <source>
        <dbReference type="EMBL" id="SKB48814.1"/>
    </source>
</evidence>
<dbReference type="AlphaFoldDB" id="A0A1T5BNI3"/>
<feature type="compositionally biased region" description="Low complexity" evidence="1">
    <location>
        <begin position="1"/>
        <end position="10"/>
    </location>
</feature>
<dbReference type="RefSeq" id="WP_079647484.1">
    <property type="nucleotide sequence ID" value="NZ_FUYM01000003.1"/>
</dbReference>
<feature type="region of interest" description="Disordered" evidence="1">
    <location>
        <begin position="1"/>
        <end position="27"/>
    </location>
</feature>
<dbReference type="Proteomes" id="UP000189818">
    <property type="component" value="Unassembled WGS sequence"/>
</dbReference>
<name>A0A1T5BNI3_9SPHN</name>
<dbReference type="EMBL" id="FUYM01000003">
    <property type="protein sequence ID" value="SKB48814.1"/>
    <property type="molecule type" value="Genomic_DNA"/>
</dbReference>